<proteinExistence type="inferred from homology"/>
<organism evidence="12 13">
    <name type="scientific">Zygosaccharomyces rouxii</name>
    <dbReference type="NCBI Taxonomy" id="4956"/>
    <lineage>
        <taxon>Eukaryota</taxon>
        <taxon>Fungi</taxon>
        <taxon>Dikarya</taxon>
        <taxon>Ascomycota</taxon>
        <taxon>Saccharomycotina</taxon>
        <taxon>Saccharomycetes</taxon>
        <taxon>Saccharomycetales</taxon>
        <taxon>Saccharomycetaceae</taxon>
        <taxon>Zygosaccharomyces</taxon>
    </lineage>
</organism>
<keyword evidence="5 10" id="KW-0694">RNA-binding</keyword>
<keyword evidence="6 10" id="KW-0733">Signal recognition particle</keyword>
<protein>
    <recommendedName>
        <fullName evidence="9 10">Signal recognition particle subunit SRP68</fullName>
        <shortName evidence="10">SRP68</shortName>
    </recommendedName>
</protein>
<dbReference type="Pfam" id="PF16969">
    <property type="entry name" value="SRP68"/>
    <property type="match status" value="1"/>
</dbReference>
<dbReference type="InterPro" id="IPR038253">
    <property type="entry name" value="SRP68_N_sf"/>
</dbReference>
<feature type="region of interest" description="Disordered" evidence="11">
    <location>
        <begin position="554"/>
        <end position="592"/>
    </location>
</feature>
<dbReference type="GO" id="GO:0008312">
    <property type="term" value="F:7S RNA binding"/>
    <property type="evidence" value="ECO:0007669"/>
    <property type="project" value="InterPro"/>
</dbReference>
<dbReference type="GO" id="GO:0006614">
    <property type="term" value="P:SRP-dependent cotranslational protein targeting to membrane"/>
    <property type="evidence" value="ECO:0007669"/>
    <property type="project" value="InterPro"/>
</dbReference>
<dbReference type="EMBL" id="BDGX01000040">
    <property type="protein sequence ID" value="GAV54594.1"/>
    <property type="molecule type" value="Genomic_DNA"/>
</dbReference>
<keyword evidence="8 10" id="KW-0687">Ribonucleoprotein</keyword>
<dbReference type="InterPro" id="IPR034652">
    <property type="entry name" value="SRP68-RBD"/>
</dbReference>
<dbReference type="PANTHER" id="PTHR12860:SF0">
    <property type="entry name" value="SIGNAL RECOGNITION PARTICLE SUBUNIT SRP68"/>
    <property type="match status" value="1"/>
</dbReference>
<dbReference type="PIRSF" id="PIRSF038995">
    <property type="entry name" value="SRP68"/>
    <property type="match status" value="1"/>
</dbReference>
<evidence type="ECO:0000313" key="13">
    <source>
        <dbReference type="Proteomes" id="UP000187013"/>
    </source>
</evidence>
<evidence type="ECO:0000256" key="4">
    <source>
        <dbReference type="ARBA" id="ARBA00022490"/>
    </source>
</evidence>
<accession>A0A1Q3AFS8</accession>
<comment type="caution">
    <text evidence="12">The sequence shown here is derived from an EMBL/GenBank/DDBJ whole genome shotgun (WGS) entry which is preliminary data.</text>
</comment>
<evidence type="ECO:0000256" key="1">
    <source>
        <dbReference type="ARBA" id="ARBA00004496"/>
    </source>
</evidence>
<gene>
    <name evidence="12" type="ORF">ZYGR_0AN00620</name>
</gene>
<keyword evidence="4 10" id="KW-0963">Cytoplasm</keyword>
<comment type="function">
    <text evidence="10">Component of the signal recognition particle (SRP) complex, a ribonucleoprotein complex that mediates the cotranslational targeting of secretory and membrane proteins to the endoplasmic reticulum (ER). The SRP complex interacts with the signal sequence in nascent secretory and membrane proteins and directs them to the membrane of the ER.</text>
</comment>
<dbReference type="AlphaFoldDB" id="A0A1Q3AFS8"/>
<dbReference type="GO" id="GO:0005047">
    <property type="term" value="F:signal recognition particle binding"/>
    <property type="evidence" value="ECO:0007669"/>
    <property type="project" value="InterPro"/>
</dbReference>
<name>A0A1Q3AFS8_ZYGRO</name>
<evidence type="ECO:0000256" key="3">
    <source>
        <dbReference type="ARBA" id="ARBA00009352"/>
    </source>
</evidence>
<dbReference type="Proteomes" id="UP000187013">
    <property type="component" value="Unassembled WGS sequence"/>
</dbReference>
<evidence type="ECO:0000256" key="2">
    <source>
        <dbReference type="ARBA" id="ARBA00004604"/>
    </source>
</evidence>
<evidence type="ECO:0000256" key="8">
    <source>
        <dbReference type="ARBA" id="ARBA00023274"/>
    </source>
</evidence>
<keyword evidence="7" id="KW-0539">Nucleus</keyword>
<evidence type="ECO:0000256" key="6">
    <source>
        <dbReference type="ARBA" id="ARBA00023135"/>
    </source>
</evidence>
<evidence type="ECO:0000256" key="11">
    <source>
        <dbReference type="SAM" id="MobiDB-lite"/>
    </source>
</evidence>
<evidence type="ECO:0000256" key="5">
    <source>
        <dbReference type="ARBA" id="ARBA00022884"/>
    </source>
</evidence>
<dbReference type="CDD" id="cd15481">
    <property type="entry name" value="SRP68-RBD"/>
    <property type="match status" value="1"/>
</dbReference>
<evidence type="ECO:0000256" key="9">
    <source>
        <dbReference type="ARBA" id="ARBA00029498"/>
    </source>
</evidence>
<dbReference type="PANTHER" id="PTHR12860">
    <property type="entry name" value="SIGNAL RECOGNITION PARTICLE 68 KDA PROTEIN"/>
    <property type="match status" value="1"/>
</dbReference>
<dbReference type="GO" id="GO:0005786">
    <property type="term" value="C:signal recognition particle, endoplasmic reticulum targeting"/>
    <property type="evidence" value="ECO:0007669"/>
    <property type="project" value="UniProtKB-KW"/>
</dbReference>
<feature type="compositionally biased region" description="Low complexity" evidence="11">
    <location>
        <begin position="568"/>
        <end position="579"/>
    </location>
</feature>
<dbReference type="Gene3D" id="1.10.3450.40">
    <property type="entry name" value="Signal recognition particle, SRP68 subunit, RNA-binding domain"/>
    <property type="match status" value="1"/>
</dbReference>
<dbReference type="GO" id="GO:0030942">
    <property type="term" value="F:endoplasmic reticulum signal peptide binding"/>
    <property type="evidence" value="ECO:0007669"/>
    <property type="project" value="InterPro"/>
</dbReference>
<dbReference type="OrthoDB" id="10255118at2759"/>
<reference evidence="12 13" key="1">
    <citation type="submission" date="2016-08" db="EMBL/GenBank/DDBJ databases">
        <title>Draft genome sequence of allopolyploid Zygosaccharomyces rouxii.</title>
        <authorList>
            <person name="Watanabe J."/>
            <person name="Uehara K."/>
            <person name="Mogi Y."/>
            <person name="Tsukioka Y."/>
        </authorList>
    </citation>
    <scope>NUCLEOTIDE SEQUENCE [LARGE SCALE GENOMIC DNA]</scope>
    <source>
        <strain evidence="12 13">NBRC 110957</strain>
    </source>
</reference>
<dbReference type="InterPro" id="IPR026258">
    <property type="entry name" value="SRP68"/>
</dbReference>
<comment type="subcellular location">
    <subcellularLocation>
        <location evidence="1 10">Cytoplasm</location>
    </subcellularLocation>
    <subcellularLocation>
        <location evidence="2">Nucleus</location>
        <location evidence="2">Nucleolus</location>
    </subcellularLocation>
</comment>
<dbReference type="GO" id="GO:0005730">
    <property type="term" value="C:nucleolus"/>
    <property type="evidence" value="ECO:0007669"/>
    <property type="project" value="UniProtKB-SubCell"/>
</dbReference>
<sequence length="592" mass="68181">MGAYSPLLATYGVRVDQLLETAQDFVRYHEKLNKKLQKLRHKCQLTTRDTKKYQAKERYSKLTSEDYDENSKLYGVVVLLHAERDLALAEILKLRARQRGKLKKSERKVIGTRLKRAMQTSEKLAVLTKNEPQWTTRVQYLVYDKLARAEYLTHGKQQRHKDSKKISKELALSFAALKYLEKNSVITDSVVEFLHAKYEYTLKQHADRAFSSSELHNFVVEKVEQAHQDGDEMVKLLVENGFKPQKQASEAGTSFKEIQWRAFTAKVYDPQVEELIAESKSVTVKGASDYDTKLLKWQQALEKQELRIASQDEDEEDEADNQENDQILLAYIRYNALFTSVLRDNYLFGQLWQQWTKLGTAMATRLTKCKEIERIVKNLQKYLQDIMELPGVYQDDELMEQLEISKLYFQLSYTSGCLGGLYQLKGRYLESLALHVDAHHKLEEKLTEVGEFRDILIPLEVLSNKKIESLQQLIKAGWKSVVSLAEYEKHLKAQGQTPFQSTLIEKLDTGRITPSDIKLSNIFPLRPKLSPVPSKPTLFDLAFNYMDYANEDSGSVSSWTTQKSESVPPSNNGDDNNNSTSRKRGFLGLFGR</sequence>
<evidence type="ECO:0000256" key="10">
    <source>
        <dbReference type="PIRNR" id="PIRNR038995"/>
    </source>
</evidence>
<evidence type="ECO:0000256" key="7">
    <source>
        <dbReference type="ARBA" id="ARBA00023242"/>
    </source>
</evidence>
<comment type="similarity">
    <text evidence="3 10">Belongs to the SRP68 family.</text>
</comment>
<feature type="compositionally biased region" description="Polar residues" evidence="11">
    <location>
        <begin position="554"/>
        <end position="567"/>
    </location>
</feature>
<evidence type="ECO:0000313" key="12">
    <source>
        <dbReference type="EMBL" id="GAV54594.1"/>
    </source>
</evidence>